<dbReference type="Proteomes" id="UP001154282">
    <property type="component" value="Unassembled WGS sequence"/>
</dbReference>
<dbReference type="EMBL" id="CAMGYJ010000007">
    <property type="protein sequence ID" value="CAI0448652.1"/>
    <property type="molecule type" value="Genomic_DNA"/>
</dbReference>
<name>A0AAV0MQQ8_9ROSI</name>
<gene>
    <name evidence="1" type="ORF">LITE_LOCUS29881</name>
</gene>
<organism evidence="1 2">
    <name type="scientific">Linum tenue</name>
    <dbReference type="NCBI Taxonomy" id="586396"/>
    <lineage>
        <taxon>Eukaryota</taxon>
        <taxon>Viridiplantae</taxon>
        <taxon>Streptophyta</taxon>
        <taxon>Embryophyta</taxon>
        <taxon>Tracheophyta</taxon>
        <taxon>Spermatophyta</taxon>
        <taxon>Magnoliopsida</taxon>
        <taxon>eudicotyledons</taxon>
        <taxon>Gunneridae</taxon>
        <taxon>Pentapetalae</taxon>
        <taxon>rosids</taxon>
        <taxon>fabids</taxon>
        <taxon>Malpighiales</taxon>
        <taxon>Linaceae</taxon>
        <taxon>Linum</taxon>
    </lineage>
</organism>
<keyword evidence="2" id="KW-1185">Reference proteome</keyword>
<protein>
    <submittedName>
        <fullName evidence="1">Uncharacterized protein</fullName>
    </submittedName>
</protein>
<accession>A0AAV0MQQ8</accession>
<sequence length="48" mass="5477">MVYLLDKYIFSRGFRNPRFLADSVEQTNSSTHMSVHTPATTICVAFHS</sequence>
<reference evidence="1" key="1">
    <citation type="submission" date="2022-08" db="EMBL/GenBank/DDBJ databases">
        <authorList>
            <person name="Gutierrez-Valencia J."/>
        </authorList>
    </citation>
    <scope>NUCLEOTIDE SEQUENCE</scope>
</reference>
<dbReference type="AlphaFoldDB" id="A0AAV0MQQ8"/>
<comment type="caution">
    <text evidence="1">The sequence shown here is derived from an EMBL/GenBank/DDBJ whole genome shotgun (WGS) entry which is preliminary data.</text>
</comment>
<proteinExistence type="predicted"/>
<evidence type="ECO:0000313" key="2">
    <source>
        <dbReference type="Proteomes" id="UP001154282"/>
    </source>
</evidence>
<evidence type="ECO:0000313" key="1">
    <source>
        <dbReference type="EMBL" id="CAI0448652.1"/>
    </source>
</evidence>